<organism evidence="5 6">
    <name type="scientific">Schizopora paradoxa</name>
    <dbReference type="NCBI Taxonomy" id="27342"/>
    <lineage>
        <taxon>Eukaryota</taxon>
        <taxon>Fungi</taxon>
        <taxon>Dikarya</taxon>
        <taxon>Basidiomycota</taxon>
        <taxon>Agaricomycotina</taxon>
        <taxon>Agaricomycetes</taxon>
        <taxon>Hymenochaetales</taxon>
        <taxon>Schizoporaceae</taxon>
        <taxon>Schizopora</taxon>
    </lineage>
</organism>
<evidence type="ECO:0000256" key="2">
    <source>
        <dbReference type="ARBA" id="ARBA00022857"/>
    </source>
</evidence>
<dbReference type="GO" id="GO:0016491">
    <property type="term" value="F:oxidoreductase activity"/>
    <property type="evidence" value="ECO:0007669"/>
    <property type="project" value="UniProtKB-KW"/>
</dbReference>
<dbReference type="AlphaFoldDB" id="A0A0H2RUD0"/>
<evidence type="ECO:0000313" key="6">
    <source>
        <dbReference type="Proteomes" id="UP000053477"/>
    </source>
</evidence>
<dbReference type="SUPFAM" id="SSF51735">
    <property type="entry name" value="NAD(P)-binding Rossmann-fold domains"/>
    <property type="match status" value="1"/>
</dbReference>
<protein>
    <submittedName>
        <fullName evidence="5">NAD-binding protein</fullName>
    </submittedName>
</protein>
<reference evidence="5 6" key="1">
    <citation type="submission" date="2015-04" db="EMBL/GenBank/DDBJ databases">
        <title>Complete genome sequence of Schizopora paradoxa KUC8140, a cosmopolitan wood degrader in East Asia.</title>
        <authorList>
            <consortium name="DOE Joint Genome Institute"/>
            <person name="Min B."/>
            <person name="Park H."/>
            <person name="Jang Y."/>
            <person name="Kim J.-J."/>
            <person name="Kim K.H."/>
            <person name="Pangilinan J."/>
            <person name="Lipzen A."/>
            <person name="Riley R."/>
            <person name="Grigoriev I.V."/>
            <person name="Spatafora J.W."/>
            <person name="Choi I.-G."/>
        </authorList>
    </citation>
    <scope>NUCLEOTIDE SEQUENCE [LARGE SCALE GENOMIC DNA]</scope>
    <source>
        <strain evidence="5 6">KUC8140</strain>
    </source>
</reference>
<keyword evidence="6" id="KW-1185">Reference proteome</keyword>
<evidence type="ECO:0000256" key="4">
    <source>
        <dbReference type="RuleBase" id="RU000363"/>
    </source>
</evidence>
<accession>A0A0H2RUD0</accession>
<dbReference type="InterPro" id="IPR020904">
    <property type="entry name" value="Sc_DH/Rdtase_CS"/>
</dbReference>
<dbReference type="InterPro" id="IPR002347">
    <property type="entry name" value="SDR_fam"/>
</dbReference>
<dbReference type="PANTHER" id="PTHR43618">
    <property type="entry name" value="7-ALPHA-HYDROXYSTEROID DEHYDROGENASE"/>
    <property type="match status" value="1"/>
</dbReference>
<dbReference type="PRINTS" id="PR00080">
    <property type="entry name" value="SDRFAMILY"/>
</dbReference>
<sequence>MSSTSILDFSATTDLTGRVALVTGGGTGIGLMIAKGLASNGATVYVGGRRVDLLDEASKLRFGKNEKRIIALQLDVTDKTSILSAVNTISNAHGKLNILVNNAGHSGPRTAFTTNPDAPERASCARYGQAQFDAQSFDDWGSHFALNVGSAFFVTNAFLGLLEASTKPTNPGDDKQWASVINITSAISSHTLSHGYFAYASSKAALGHLTKVMAEDLASKGMPIRINAIAPGVFPSELTAPKEILDKIATQPGTGLRPGPMMRPGREHEMASLAVYMASPASNFMIGHEVVLDGGYALVNP</sequence>
<dbReference type="InParanoid" id="A0A0H2RUD0"/>
<dbReference type="InterPro" id="IPR036291">
    <property type="entry name" value="NAD(P)-bd_dom_sf"/>
</dbReference>
<comment type="similarity">
    <text evidence="1 4">Belongs to the short-chain dehydrogenases/reductases (SDR) family.</text>
</comment>
<dbReference type="STRING" id="27342.A0A0H2RUD0"/>
<gene>
    <name evidence="5" type="ORF">SCHPADRAFT_996044</name>
</gene>
<dbReference type="Pfam" id="PF00106">
    <property type="entry name" value="adh_short"/>
    <property type="match status" value="1"/>
</dbReference>
<proteinExistence type="inferred from homology"/>
<evidence type="ECO:0000256" key="3">
    <source>
        <dbReference type="ARBA" id="ARBA00023002"/>
    </source>
</evidence>
<evidence type="ECO:0000256" key="1">
    <source>
        <dbReference type="ARBA" id="ARBA00006484"/>
    </source>
</evidence>
<dbReference type="Gene3D" id="3.40.50.720">
    <property type="entry name" value="NAD(P)-binding Rossmann-like Domain"/>
    <property type="match status" value="1"/>
</dbReference>
<dbReference type="EMBL" id="KQ085933">
    <property type="protein sequence ID" value="KLO15202.1"/>
    <property type="molecule type" value="Genomic_DNA"/>
</dbReference>
<dbReference type="PANTHER" id="PTHR43618:SF4">
    <property type="entry name" value="SHORT CHAIN DEHYDROGENASE_REDUCTASE FAMILY (AFU_ORTHOLOGUE AFUA_7G04540)"/>
    <property type="match status" value="1"/>
</dbReference>
<name>A0A0H2RUD0_9AGAM</name>
<dbReference type="CDD" id="cd05233">
    <property type="entry name" value="SDR_c"/>
    <property type="match status" value="1"/>
</dbReference>
<dbReference type="OrthoDB" id="3819888at2759"/>
<dbReference type="PRINTS" id="PR00081">
    <property type="entry name" value="GDHRDH"/>
</dbReference>
<keyword evidence="3" id="KW-0560">Oxidoreductase</keyword>
<dbReference type="InterPro" id="IPR052178">
    <property type="entry name" value="Sec_Metab_Biosynth_SDR"/>
</dbReference>
<dbReference type="Proteomes" id="UP000053477">
    <property type="component" value="Unassembled WGS sequence"/>
</dbReference>
<dbReference type="PROSITE" id="PS00061">
    <property type="entry name" value="ADH_SHORT"/>
    <property type="match status" value="1"/>
</dbReference>
<keyword evidence="2" id="KW-0521">NADP</keyword>
<evidence type="ECO:0000313" key="5">
    <source>
        <dbReference type="EMBL" id="KLO15202.1"/>
    </source>
</evidence>